<gene>
    <name evidence="11" type="ORF">BYL167_LOCUS27346</name>
    <name evidence="8" type="ORF">CJN711_LOCUS828</name>
    <name evidence="9" type="ORF">KQP761_LOCUS33684</name>
    <name evidence="10" type="ORF">MBJ925_LOCUS14429</name>
    <name evidence="12" type="ORF">SMN809_LOCUS34858</name>
</gene>
<dbReference type="InterPro" id="IPR002939">
    <property type="entry name" value="DnaJ_C"/>
</dbReference>
<evidence type="ECO:0000256" key="4">
    <source>
        <dbReference type="ARBA" id="ARBA00022833"/>
    </source>
</evidence>
<dbReference type="InterPro" id="IPR036869">
    <property type="entry name" value="J_dom_sf"/>
</dbReference>
<dbReference type="EMBL" id="CAJNOV010000055">
    <property type="protein sequence ID" value="CAF0970163.1"/>
    <property type="molecule type" value="Genomic_DNA"/>
</dbReference>
<evidence type="ECO:0000313" key="8">
    <source>
        <dbReference type="EMBL" id="CAF0970163.1"/>
    </source>
</evidence>
<organism evidence="8 13">
    <name type="scientific">Rotaria magnacalcarata</name>
    <dbReference type="NCBI Taxonomy" id="392030"/>
    <lineage>
        <taxon>Eukaryota</taxon>
        <taxon>Metazoa</taxon>
        <taxon>Spiralia</taxon>
        <taxon>Gnathifera</taxon>
        <taxon>Rotifera</taxon>
        <taxon>Eurotatoria</taxon>
        <taxon>Bdelloidea</taxon>
        <taxon>Philodinida</taxon>
        <taxon>Philodinidae</taxon>
        <taxon>Rotaria</taxon>
    </lineage>
</organism>
<accession>A0A814EJ35</accession>
<dbReference type="PANTHER" id="PTHR24078:SF553">
    <property type="entry name" value="DNAJ HOMOLOG SUBFAMILY B MEMBER 5"/>
    <property type="match status" value="1"/>
</dbReference>
<evidence type="ECO:0000259" key="7">
    <source>
        <dbReference type="PROSITE" id="PS50076"/>
    </source>
</evidence>
<dbReference type="Proteomes" id="UP000663824">
    <property type="component" value="Unassembled WGS sequence"/>
</dbReference>
<dbReference type="PANTHER" id="PTHR24078">
    <property type="entry name" value="DNAJ HOMOLOG SUBFAMILY C MEMBER"/>
    <property type="match status" value="1"/>
</dbReference>
<dbReference type="CDD" id="cd06257">
    <property type="entry name" value="DnaJ"/>
    <property type="match status" value="1"/>
</dbReference>
<dbReference type="GO" id="GO:0006457">
    <property type="term" value="P:protein folding"/>
    <property type="evidence" value="ECO:0007669"/>
    <property type="project" value="InterPro"/>
</dbReference>
<dbReference type="Proteomes" id="UP000663834">
    <property type="component" value="Unassembled WGS sequence"/>
</dbReference>
<dbReference type="SMART" id="SM00271">
    <property type="entry name" value="DnaJ"/>
    <property type="match status" value="1"/>
</dbReference>
<dbReference type="GO" id="GO:0051087">
    <property type="term" value="F:protein-folding chaperone binding"/>
    <property type="evidence" value="ECO:0007669"/>
    <property type="project" value="TreeGrafter"/>
</dbReference>
<dbReference type="Pfam" id="PF01556">
    <property type="entry name" value="DnaJ_C"/>
    <property type="match status" value="1"/>
</dbReference>
<evidence type="ECO:0000256" key="6">
    <source>
        <dbReference type="SAM" id="MobiDB-lite"/>
    </source>
</evidence>
<name>A0A814EJ35_9BILA</name>
<evidence type="ECO:0000256" key="1">
    <source>
        <dbReference type="ARBA" id="ARBA00022723"/>
    </source>
</evidence>
<dbReference type="Pfam" id="PF00226">
    <property type="entry name" value="DnaJ"/>
    <property type="match status" value="1"/>
</dbReference>
<evidence type="ECO:0000256" key="2">
    <source>
        <dbReference type="ARBA" id="ARBA00022737"/>
    </source>
</evidence>
<evidence type="ECO:0000256" key="3">
    <source>
        <dbReference type="ARBA" id="ARBA00022771"/>
    </source>
</evidence>
<dbReference type="InterPro" id="IPR001623">
    <property type="entry name" value="DnaJ_domain"/>
</dbReference>
<dbReference type="GO" id="GO:0008270">
    <property type="term" value="F:zinc ion binding"/>
    <property type="evidence" value="ECO:0007669"/>
    <property type="project" value="UniProtKB-KW"/>
</dbReference>
<dbReference type="EMBL" id="CAJOBI010081335">
    <property type="protein sequence ID" value="CAF4499787.1"/>
    <property type="molecule type" value="Genomic_DNA"/>
</dbReference>
<feature type="compositionally biased region" description="Low complexity" evidence="6">
    <location>
        <begin position="441"/>
        <end position="460"/>
    </location>
</feature>
<dbReference type="Gene3D" id="1.10.287.110">
    <property type="entry name" value="DnaJ domain"/>
    <property type="match status" value="1"/>
</dbReference>
<dbReference type="FunFam" id="2.60.260.20:FF:000002">
    <property type="entry name" value="Dnaj homolog subfamily b member"/>
    <property type="match status" value="1"/>
</dbReference>
<sequence length="519" mass="58666">MVNKDYYAILGVNTLASDDEIKRAYKQKALKHHPDKNRGDVEAEKKFMDISEAYEILSDPHKRSLYERFGSEELRNYLGADPRSHFHTSGNYYSEYGTDSNNEYTYDPYNNYFVRYKDPSTFYDLYVTLEEVNKGATRKIKVTRKRFNAELNASVPDEKLLEIQIKPGWKEGTKITFEGEGDEGDKNTIAGDIVFIIRDKPHSAFERLHSDLIYRVKLTLKQALLGTLIVIPFLDSTKAPYQFRSNHDIITPQTEKRFLNEGLPYPKDPTRRGDLIVKFDVLFPKALNKEQRTIVDCCFSNSIDFYQPHDCVYHNTIIEPIVTPEQPPPPTTQQQQQQESSSSTSSTSSSPSSQSQQQQQQQTSATQKPQTSATQKPQTSATQKPQTSPSQKSQSSPSQKPQTSPSQKPQASPSQKTQASPSQKPSIPNLNSTPTNKPQSTTTNTNHHNHNNNINSNNHHNPLHQQNVLNRNGNINGHEKSTDSPNKILIKNKISSVDPCLYASLSTSPATSLIKETTY</sequence>
<dbReference type="EMBL" id="CAJNOW010018803">
    <property type="protein sequence ID" value="CAF1668382.1"/>
    <property type="molecule type" value="Genomic_DNA"/>
</dbReference>
<evidence type="ECO:0000313" key="10">
    <source>
        <dbReference type="EMBL" id="CAF2058446.1"/>
    </source>
</evidence>
<feature type="compositionally biased region" description="Polar residues" evidence="6">
    <location>
        <begin position="463"/>
        <end position="475"/>
    </location>
</feature>
<dbReference type="Proteomes" id="UP000681967">
    <property type="component" value="Unassembled WGS sequence"/>
</dbReference>
<dbReference type="SUPFAM" id="SSF46565">
    <property type="entry name" value="Chaperone J-domain"/>
    <property type="match status" value="1"/>
</dbReference>
<dbReference type="GO" id="GO:0051082">
    <property type="term" value="F:unfolded protein binding"/>
    <property type="evidence" value="ECO:0007669"/>
    <property type="project" value="InterPro"/>
</dbReference>
<dbReference type="GO" id="GO:0005829">
    <property type="term" value="C:cytosol"/>
    <property type="evidence" value="ECO:0007669"/>
    <property type="project" value="TreeGrafter"/>
</dbReference>
<dbReference type="PROSITE" id="PS50076">
    <property type="entry name" value="DNAJ_2"/>
    <property type="match status" value="1"/>
</dbReference>
<evidence type="ECO:0000313" key="13">
    <source>
        <dbReference type="Proteomes" id="UP000663855"/>
    </source>
</evidence>
<keyword evidence="2" id="KW-0677">Repeat</keyword>
<dbReference type="SUPFAM" id="SSF49493">
    <property type="entry name" value="HSP40/DnaJ peptide-binding domain"/>
    <property type="match status" value="2"/>
</dbReference>
<dbReference type="Gene3D" id="2.60.260.20">
    <property type="entry name" value="Urease metallochaperone UreE, N-terminal domain"/>
    <property type="match status" value="2"/>
</dbReference>
<dbReference type="CDD" id="cd10747">
    <property type="entry name" value="DnaJ_C"/>
    <property type="match status" value="1"/>
</dbReference>
<dbReference type="Proteomes" id="UP000676336">
    <property type="component" value="Unassembled WGS sequence"/>
</dbReference>
<keyword evidence="5" id="KW-0143">Chaperone</keyword>
<proteinExistence type="predicted"/>
<protein>
    <recommendedName>
        <fullName evidence="7">J domain-containing protein</fullName>
    </recommendedName>
</protein>
<dbReference type="InterPro" id="IPR051339">
    <property type="entry name" value="DnaJ_subfamily_B"/>
</dbReference>
<feature type="domain" description="J" evidence="7">
    <location>
        <begin position="5"/>
        <end position="70"/>
    </location>
</feature>
<keyword evidence="4" id="KW-0862">Zinc</keyword>
<feature type="compositionally biased region" description="Polar residues" evidence="6">
    <location>
        <begin position="419"/>
        <end position="440"/>
    </location>
</feature>
<dbReference type="PROSITE" id="PS00636">
    <property type="entry name" value="DNAJ_1"/>
    <property type="match status" value="1"/>
</dbReference>
<evidence type="ECO:0000313" key="12">
    <source>
        <dbReference type="EMBL" id="CAF4499787.1"/>
    </source>
</evidence>
<reference evidence="8" key="1">
    <citation type="submission" date="2021-02" db="EMBL/GenBank/DDBJ databases">
        <authorList>
            <person name="Nowell W R."/>
        </authorList>
    </citation>
    <scope>NUCLEOTIDE SEQUENCE</scope>
</reference>
<dbReference type="OrthoDB" id="550424at2759"/>
<dbReference type="EMBL" id="CAJOBH010034959">
    <property type="protein sequence ID" value="CAF4297363.1"/>
    <property type="molecule type" value="Genomic_DNA"/>
</dbReference>
<evidence type="ECO:0000313" key="11">
    <source>
        <dbReference type="EMBL" id="CAF4297363.1"/>
    </source>
</evidence>
<dbReference type="InterPro" id="IPR018253">
    <property type="entry name" value="DnaJ_domain_CS"/>
</dbReference>
<dbReference type="PRINTS" id="PR00625">
    <property type="entry name" value="JDOMAIN"/>
</dbReference>
<dbReference type="InterPro" id="IPR008971">
    <property type="entry name" value="HSP40/DnaJ_pept-bd"/>
</dbReference>
<evidence type="ECO:0000313" key="9">
    <source>
        <dbReference type="EMBL" id="CAF1668382.1"/>
    </source>
</evidence>
<keyword evidence="1" id="KW-0479">Metal-binding</keyword>
<comment type="caution">
    <text evidence="8">The sequence shown here is derived from an EMBL/GenBank/DDBJ whole genome shotgun (WGS) entry which is preliminary data.</text>
</comment>
<dbReference type="Proteomes" id="UP000663855">
    <property type="component" value="Unassembled WGS sequence"/>
</dbReference>
<dbReference type="EMBL" id="CAJNRE010006738">
    <property type="protein sequence ID" value="CAF2058446.1"/>
    <property type="molecule type" value="Genomic_DNA"/>
</dbReference>
<evidence type="ECO:0000256" key="5">
    <source>
        <dbReference type="ARBA" id="ARBA00023186"/>
    </source>
</evidence>
<keyword evidence="3" id="KW-0863">Zinc-finger</keyword>
<dbReference type="FunFam" id="2.60.260.20:FF:000003">
    <property type="entry name" value="DnaJ subfamily A member 2"/>
    <property type="match status" value="1"/>
</dbReference>
<dbReference type="AlphaFoldDB" id="A0A814EJ35"/>
<feature type="region of interest" description="Disordered" evidence="6">
    <location>
        <begin position="321"/>
        <end position="486"/>
    </location>
</feature>
<feature type="compositionally biased region" description="Low complexity" evidence="6">
    <location>
        <begin position="332"/>
        <end position="418"/>
    </location>
</feature>